<dbReference type="InterPro" id="IPR040704">
    <property type="entry name" value="HEPN_AbiU2"/>
</dbReference>
<dbReference type="EMBL" id="CP010979">
    <property type="protein sequence ID" value="AJQ51177.1"/>
    <property type="molecule type" value="Genomic_DNA"/>
</dbReference>
<organism evidence="2 3">
    <name type="scientific">Pseudomonas putida S13.1.2</name>
    <dbReference type="NCBI Taxonomy" id="1384061"/>
    <lineage>
        <taxon>Bacteria</taxon>
        <taxon>Pseudomonadati</taxon>
        <taxon>Pseudomonadota</taxon>
        <taxon>Gammaproteobacteria</taxon>
        <taxon>Pseudomonadales</taxon>
        <taxon>Pseudomonadaceae</taxon>
        <taxon>Pseudomonas</taxon>
    </lineage>
</organism>
<evidence type="ECO:0000313" key="3">
    <source>
        <dbReference type="Proteomes" id="UP000033260"/>
    </source>
</evidence>
<name>A0AAU8S7J1_PSEPU</name>
<protein>
    <recommendedName>
        <fullName evidence="1">HEPN AbiU2-like domain-containing protein</fullName>
    </recommendedName>
</protein>
<dbReference type="Pfam" id="PF18734">
    <property type="entry name" value="HEPN_AbiU2"/>
    <property type="match status" value="1"/>
</dbReference>
<proteinExistence type="predicted"/>
<dbReference type="AlphaFoldDB" id="A0AAU8S7J1"/>
<gene>
    <name evidence="2" type="ORF">N805_06420</name>
</gene>
<accession>A0AAU8S7J1</accession>
<sequence length="216" mass="23570">MLGVSLVVSAQESRNQCIKSMGADLGAMYYDLNDQLLETLLLWKQYEQLFCVDQATVQVLNDSAPTFFGVVQAQFWDAVMLGISRLTDPAMTGKKPNLSISAIPPIISDTQVRAQVESAVATALIDAEFAREHRNKRIAHNDLVHIQGLAASPLSPASRLKIKAALSSVCAVLEILNGHYRQSVMLYDDLIYDGGAGSVVHLLEDGLRHQDCDSAE</sequence>
<feature type="domain" description="HEPN AbiU2-like" evidence="1">
    <location>
        <begin position="24"/>
        <end position="193"/>
    </location>
</feature>
<evidence type="ECO:0000259" key="1">
    <source>
        <dbReference type="Pfam" id="PF18734"/>
    </source>
</evidence>
<evidence type="ECO:0000313" key="2">
    <source>
        <dbReference type="EMBL" id="AJQ51177.1"/>
    </source>
</evidence>
<dbReference type="Proteomes" id="UP000033260">
    <property type="component" value="Chromosome"/>
</dbReference>
<reference evidence="2 3" key="1">
    <citation type="submission" date="2015-02" db="EMBL/GenBank/DDBJ databases">
        <title>Complete Genome Sequencing of Pseudomonas putida S13.1.2.</title>
        <authorList>
            <person name="Chong T.M."/>
            <person name="Chan K.G."/>
            <person name="Dessaux Y."/>
        </authorList>
    </citation>
    <scope>NUCLEOTIDE SEQUENCE [LARGE SCALE GENOMIC DNA]</scope>
    <source>
        <strain evidence="2 3">S13.1.2</strain>
    </source>
</reference>